<evidence type="ECO:0000256" key="1">
    <source>
        <dbReference type="ARBA" id="ARBA00006581"/>
    </source>
</evidence>
<evidence type="ECO:0000256" key="3">
    <source>
        <dbReference type="ARBA" id="ARBA00022801"/>
    </source>
</evidence>
<dbReference type="Pfam" id="PF00692">
    <property type="entry name" value="dUTPase"/>
    <property type="match status" value="1"/>
</dbReference>
<evidence type="ECO:0000256" key="2">
    <source>
        <dbReference type="ARBA" id="ARBA00012379"/>
    </source>
</evidence>
<dbReference type="EMBL" id="VBSP01000011">
    <property type="protein sequence ID" value="TLQ41745.1"/>
    <property type="molecule type" value="Genomic_DNA"/>
</dbReference>
<dbReference type="CDD" id="cd07557">
    <property type="entry name" value="trimeric_dUTPase"/>
    <property type="match status" value="1"/>
</dbReference>
<keyword evidence="3" id="KW-0378">Hydrolase</keyword>
<dbReference type="GO" id="GO:0004170">
    <property type="term" value="F:dUTP diphosphatase activity"/>
    <property type="evidence" value="ECO:0007669"/>
    <property type="project" value="UniProtKB-EC"/>
</dbReference>
<comment type="similarity">
    <text evidence="1">Belongs to the dUTPase family.</text>
</comment>
<comment type="caution">
    <text evidence="7">The sequence shown here is derived from an EMBL/GenBank/DDBJ whole genome shotgun (WGS) entry which is preliminary data.</text>
</comment>
<gene>
    <name evidence="7" type="ORF">FEZ33_04660</name>
</gene>
<dbReference type="InterPro" id="IPR033704">
    <property type="entry name" value="dUTPase_trimeric"/>
</dbReference>
<accession>A0A5R9E083</accession>
<evidence type="ECO:0000256" key="5">
    <source>
        <dbReference type="ARBA" id="ARBA00047686"/>
    </source>
</evidence>
<dbReference type="InterPro" id="IPR008181">
    <property type="entry name" value="dUTPase"/>
</dbReference>
<organism evidence="7 8">
    <name type="scientific">Ruoffia tabacinasalis</name>
    <dbReference type="NCBI Taxonomy" id="87458"/>
    <lineage>
        <taxon>Bacteria</taxon>
        <taxon>Bacillati</taxon>
        <taxon>Bacillota</taxon>
        <taxon>Bacilli</taxon>
        <taxon>Lactobacillales</taxon>
        <taxon>Aerococcaceae</taxon>
        <taxon>Ruoffia</taxon>
    </lineage>
</organism>
<dbReference type="GO" id="GO:0000287">
    <property type="term" value="F:magnesium ion binding"/>
    <property type="evidence" value="ECO:0007669"/>
    <property type="project" value="InterPro"/>
</dbReference>
<comment type="catalytic activity">
    <reaction evidence="5">
        <text>dUTP + H2O = dUMP + diphosphate + H(+)</text>
        <dbReference type="Rhea" id="RHEA:10248"/>
        <dbReference type="ChEBI" id="CHEBI:15377"/>
        <dbReference type="ChEBI" id="CHEBI:15378"/>
        <dbReference type="ChEBI" id="CHEBI:33019"/>
        <dbReference type="ChEBI" id="CHEBI:61555"/>
        <dbReference type="ChEBI" id="CHEBI:246422"/>
        <dbReference type="EC" id="3.6.1.23"/>
    </reaction>
</comment>
<evidence type="ECO:0000313" key="7">
    <source>
        <dbReference type="EMBL" id="TLQ41745.1"/>
    </source>
</evidence>
<dbReference type="InterPro" id="IPR029054">
    <property type="entry name" value="dUTPase-like"/>
</dbReference>
<feature type="domain" description="dUTPase-like" evidence="6">
    <location>
        <begin position="80"/>
        <end position="165"/>
    </location>
</feature>
<evidence type="ECO:0000313" key="8">
    <source>
        <dbReference type="Proteomes" id="UP000306420"/>
    </source>
</evidence>
<dbReference type="PANTHER" id="PTHR11241:SF0">
    <property type="entry name" value="DEOXYURIDINE 5'-TRIPHOSPHATE NUCLEOTIDOHYDROLASE"/>
    <property type="match status" value="1"/>
</dbReference>
<protein>
    <recommendedName>
        <fullName evidence="2">dUTP diphosphatase</fullName>
        <ecNumber evidence="2">3.6.1.23</ecNumber>
    </recommendedName>
</protein>
<reference evidence="7 8" key="1">
    <citation type="submission" date="2019-05" db="EMBL/GenBank/DDBJ databases">
        <title>The metagenome of a microbial culture collection derived from dairy environment covers the genomic content of the human microbiome.</title>
        <authorList>
            <person name="Roder T."/>
            <person name="Wuthrich D."/>
            <person name="Sattari Z."/>
            <person name="Von Ah U."/>
            <person name="Bar C."/>
            <person name="Ronchi F."/>
            <person name="Macpherson A.J."/>
            <person name="Ganal-Vonarburg S.C."/>
            <person name="Bruggmann R."/>
            <person name="Vergeres G."/>
        </authorList>
    </citation>
    <scope>NUCLEOTIDE SEQUENCE [LARGE SCALE GENOMIC DNA]</scope>
    <source>
        <strain evidence="7 8">FAM 24227</strain>
    </source>
</reference>
<evidence type="ECO:0000256" key="4">
    <source>
        <dbReference type="ARBA" id="ARBA00023080"/>
    </source>
</evidence>
<evidence type="ECO:0000259" key="6">
    <source>
        <dbReference type="Pfam" id="PF00692"/>
    </source>
</evidence>
<dbReference type="Gene3D" id="2.70.40.10">
    <property type="match status" value="1"/>
</dbReference>
<name>A0A5R9E083_9LACT</name>
<proteinExistence type="inferred from homology"/>
<dbReference type="SUPFAM" id="SSF51283">
    <property type="entry name" value="dUTPase-like"/>
    <property type="match status" value="1"/>
</dbReference>
<dbReference type="EC" id="3.6.1.23" evidence="2"/>
<dbReference type="GO" id="GO:0046081">
    <property type="term" value="P:dUTP catabolic process"/>
    <property type="evidence" value="ECO:0007669"/>
    <property type="project" value="InterPro"/>
</dbReference>
<dbReference type="PANTHER" id="PTHR11241">
    <property type="entry name" value="DEOXYURIDINE 5'-TRIPHOSPHATE NUCLEOTIDOHYDROLASE"/>
    <property type="match status" value="1"/>
</dbReference>
<dbReference type="RefSeq" id="WP_138404240.1">
    <property type="nucleotide sequence ID" value="NZ_CP144682.1"/>
</dbReference>
<sequence length="186" mass="21027">MTEEKLRGFEVVKAYYDKDIQIPQRSTTHAAGYDIESAETIVIPSMVKQLLGYFADEFRKIFNIAPTKPTETEENSTLLKSTLVPTGLKSYMQEDEYLQIVNRSSNPLKRFLSLPNSIGIIDQDYYNNEKNEGHIYVQLINYGLTDFTIKKGDRIAQGIFTKFLKTDGDEGGLTQRTGGFGSSDTE</sequence>
<dbReference type="Proteomes" id="UP000306420">
    <property type="component" value="Unassembled WGS sequence"/>
</dbReference>
<dbReference type="OrthoDB" id="9809956at2"/>
<keyword evidence="4" id="KW-0546">Nucleotide metabolism</keyword>
<dbReference type="InterPro" id="IPR036157">
    <property type="entry name" value="dUTPase-like_sf"/>
</dbReference>
<dbReference type="AlphaFoldDB" id="A0A5R9E083"/>
<dbReference type="GO" id="GO:0006226">
    <property type="term" value="P:dUMP biosynthetic process"/>
    <property type="evidence" value="ECO:0007669"/>
    <property type="project" value="InterPro"/>
</dbReference>